<dbReference type="GO" id="GO:0016051">
    <property type="term" value="P:carbohydrate biosynthetic process"/>
    <property type="evidence" value="ECO:0007669"/>
    <property type="project" value="InterPro"/>
</dbReference>
<comment type="caution">
    <text evidence="2">The sequence shown here is derived from an EMBL/GenBank/DDBJ whole genome shotgun (WGS) entry which is preliminary data.</text>
</comment>
<keyword evidence="3" id="KW-1185">Reference proteome</keyword>
<dbReference type="EMBL" id="WJYA01000321">
    <property type="protein sequence ID" value="MTE28511.1"/>
    <property type="molecule type" value="Genomic_DNA"/>
</dbReference>
<feature type="domain" description="PseI/NeuA/B-like" evidence="1">
    <location>
        <begin position="1"/>
        <end position="77"/>
    </location>
</feature>
<dbReference type="SUPFAM" id="SSF51569">
    <property type="entry name" value="Aldolase"/>
    <property type="match status" value="1"/>
</dbReference>
<dbReference type="RefSeq" id="WP_202913952.1">
    <property type="nucleotide sequence ID" value="NZ_WJYA01000321.1"/>
</dbReference>
<dbReference type="InterPro" id="IPR013785">
    <property type="entry name" value="Aldolase_TIM"/>
</dbReference>
<feature type="non-terminal residue" evidence="2">
    <location>
        <position position="1"/>
    </location>
</feature>
<dbReference type="PANTHER" id="PTHR42966">
    <property type="entry name" value="N-ACETYLNEURAMINATE SYNTHASE"/>
    <property type="match status" value="1"/>
</dbReference>
<evidence type="ECO:0000259" key="1">
    <source>
        <dbReference type="Pfam" id="PF03102"/>
    </source>
</evidence>
<dbReference type="Pfam" id="PF03102">
    <property type="entry name" value="NeuB"/>
    <property type="match status" value="1"/>
</dbReference>
<reference evidence="2 3" key="1">
    <citation type="submission" date="2019-11" db="EMBL/GenBank/DDBJ databases">
        <title>Winogradskyella ouciana sp. nov., isolated from the hadal seawater of the Mariana Trench.</title>
        <authorList>
            <person name="Liu R."/>
        </authorList>
    </citation>
    <scope>NUCLEOTIDE SEQUENCE [LARGE SCALE GENOMIC DNA]</scope>
    <source>
        <strain evidence="2 3">ZXX205</strain>
    </source>
</reference>
<dbReference type="Gene3D" id="3.20.20.70">
    <property type="entry name" value="Aldolase class I"/>
    <property type="match status" value="1"/>
</dbReference>
<gene>
    <name evidence="2" type="ORF">F1003_16475</name>
</gene>
<dbReference type="InterPro" id="IPR013132">
    <property type="entry name" value="PseI/NeuA/B-like_N"/>
</dbReference>
<evidence type="ECO:0000313" key="3">
    <source>
        <dbReference type="Proteomes" id="UP000447545"/>
    </source>
</evidence>
<protein>
    <submittedName>
        <fullName evidence="2">Pseudaminic acid synthase</fullName>
    </submittedName>
</protein>
<accession>A0A7K1GH76</accession>
<name>A0A7K1GH76_9FLAO</name>
<dbReference type="AlphaFoldDB" id="A0A7K1GH76"/>
<dbReference type="GO" id="GO:0047444">
    <property type="term" value="F:N-acylneuraminate-9-phosphate synthase activity"/>
    <property type="evidence" value="ECO:0007669"/>
    <property type="project" value="TreeGrafter"/>
</dbReference>
<evidence type="ECO:0000313" key="2">
    <source>
        <dbReference type="EMBL" id="MTE28511.1"/>
    </source>
</evidence>
<dbReference type="Proteomes" id="UP000447545">
    <property type="component" value="Unassembled WGS sequence"/>
</dbReference>
<dbReference type="InterPro" id="IPR051690">
    <property type="entry name" value="PseI-like"/>
</dbReference>
<dbReference type="PANTHER" id="PTHR42966:SF2">
    <property type="entry name" value="PSEUDAMINIC ACID SYNTHASE"/>
    <property type="match status" value="1"/>
</dbReference>
<feature type="non-terminal residue" evidence="2">
    <location>
        <position position="77"/>
    </location>
</feature>
<proteinExistence type="predicted"/>
<organism evidence="2 3">
    <name type="scientific">Winogradskyella ouciana</name>
    <dbReference type="NCBI Taxonomy" id="2608631"/>
    <lineage>
        <taxon>Bacteria</taxon>
        <taxon>Pseudomonadati</taxon>
        <taxon>Bacteroidota</taxon>
        <taxon>Flavobacteriia</taxon>
        <taxon>Flavobacteriales</taxon>
        <taxon>Flavobacteriaceae</taxon>
        <taxon>Winogradskyella</taxon>
    </lineage>
</organism>
<sequence length="77" mass="8284">IFSSPFDTIAVDLLEDLNAPAYKVASFEVIDLPLIRYIASTGKPMIMSTGLANKEEIAEAVQTAKDAGCKELAILHC</sequence>